<gene>
    <name evidence="7" type="ordered locus">Clim_1648</name>
</gene>
<dbReference type="PANTHER" id="PTHR11814">
    <property type="entry name" value="SULFATE TRANSPORTER"/>
    <property type="match status" value="1"/>
</dbReference>
<feature type="transmembrane region" description="Helical" evidence="5">
    <location>
        <begin position="22"/>
        <end position="43"/>
    </location>
</feature>
<dbReference type="GO" id="GO:0055085">
    <property type="term" value="P:transmembrane transport"/>
    <property type="evidence" value="ECO:0007669"/>
    <property type="project" value="InterPro"/>
</dbReference>
<evidence type="ECO:0000256" key="3">
    <source>
        <dbReference type="ARBA" id="ARBA00022989"/>
    </source>
</evidence>
<evidence type="ECO:0000256" key="5">
    <source>
        <dbReference type="SAM" id="Phobius"/>
    </source>
</evidence>
<feature type="transmembrane region" description="Helical" evidence="5">
    <location>
        <begin position="169"/>
        <end position="188"/>
    </location>
</feature>
<dbReference type="InterPro" id="IPR036513">
    <property type="entry name" value="STAS_dom_sf"/>
</dbReference>
<evidence type="ECO:0000313" key="7">
    <source>
        <dbReference type="EMBL" id="ACD90691.1"/>
    </source>
</evidence>
<dbReference type="Pfam" id="PF01740">
    <property type="entry name" value="STAS"/>
    <property type="match status" value="1"/>
</dbReference>
<reference evidence="7 8" key="1">
    <citation type="submission" date="2008-05" db="EMBL/GenBank/DDBJ databases">
        <title>Complete sequence of Chlorobium limicola DSM 245.</title>
        <authorList>
            <consortium name="US DOE Joint Genome Institute"/>
            <person name="Lucas S."/>
            <person name="Copeland A."/>
            <person name="Lapidus A."/>
            <person name="Glavina del Rio T."/>
            <person name="Dalin E."/>
            <person name="Tice H."/>
            <person name="Bruce D."/>
            <person name="Goodwin L."/>
            <person name="Pitluck S."/>
            <person name="Schmutz J."/>
            <person name="Larimer F."/>
            <person name="Land M."/>
            <person name="Hauser L."/>
            <person name="Kyrpides N."/>
            <person name="Ovchinnikova G."/>
            <person name="Zhao F."/>
            <person name="Li T."/>
            <person name="Liu Z."/>
            <person name="Overmann J."/>
            <person name="Bryant D.A."/>
            <person name="Richardson P."/>
        </authorList>
    </citation>
    <scope>NUCLEOTIDE SEQUENCE [LARGE SCALE GENOMIC DNA]</scope>
    <source>
        <strain evidence="8">DSM 245 / NBRC 103803 / 6330</strain>
    </source>
</reference>
<evidence type="ECO:0000256" key="2">
    <source>
        <dbReference type="ARBA" id="ARBA00022692"/>
    </source>
</evidence>
<comment type="subcellular location">
    <subcellularLocation>
        <location evidence="1">Membrane</location>
        <topology evidence="1">Multi-pass membrane protein</topology>
    </subcellularLocation>
</comment>
<evidence type="ECO:0000256" key="4">
    <source>
        <dbReference type="ARBA" id="ARBA00023136"/>
    </source>
</evidence>
<feature type="transmembrane region" description="Helical" evidence="5">
    <location>
        <begin position="89"/>
        <end position="110"/>
    </location>
</feature>
<dbReference type="EMBL" id="CP001097">
    <property type="protein sequence ID" value="ACD90691.1"/>
    <property type="molecule type" value="Genomic_DNA"/>
</dbReference>
<evidence type="ECO:0000259" key="6">
    <source>
        <dbReference type="PROSITE" id="PS50801"/>
    </source>
</evidence>
<dbReference type="InterPro" id="IPR001902">
    <property type="entry name" value="SLC26A/SulP_fam"/>
</dbReference>
<name>B3EDY9_CHLL2</name>
<dbReference type="OrthoDB" id="9771198at2"/>
<feature type="domain" description="STAS" evidence="6">
    <location>
        <begin position="441"/>
        <end position="544"/>
    </location>
</feature>
<feature type="transmembrane region" description="Helical" evidence="5">
    <location>
        <begin position="195"/>
        <end position="212"/>
    </location>
</feature>
<dbReference type="Proteomes" id="UP000008841">
    <property type="component" value="Chromosome"/>
</dbReference>
<keyword evidence="4 5" id="KW-0472">Membrane</keyword>
<dbReference type="Pfam" id="PF00916">
    <property type="entry name" value="Sulfate_transp"/>
    <property type="match status" value="1"/>
</dbReference>
<keyword evidence="3 5" id="KW-1133">Transmembrane helix</keyword>
<feature type="transmembrane region" description="Helical" evidence="5">
    <location>
        <begin position="122"/>
        <end position="149"/>
    </location>
</feature>
<dbReference type="AlphaFoldDB" id="B3EDY9"/>
<feature type="transmembrane region" description="Helical" evidence="5">
    <location>
        <begin position="287"/>
        <end position="305"/>
    </location>
</feature>
<evidence type="ECO:0000256" key="1">
    <source>
        <dbReference type="ARBA" id="ARBA00004141"/>
    </source>
</evidence>
<organism evidence="7 8">
    <name type="scientific">Chlorobium limicola (strain DSM 245 / NBRC 103803 / 6330)</name>
    <dbReference type="NCBI Taxonomy" id="290315"/>
    <lineage>
        <taxon>Bacteria</taxon>
        <taxon>Pseudomonadati</taxon>
        <taxon>Chlorobiota</taxon>
        <taxon>Chlorobiia</taxon>
        <taxon>Chlorobiales</taxon>
        <taxon>Chlorobiaceae</taxon>
        <taxon>Chlorobium/Pelodictyon group</taxon>
        <taxon>Chlorobium</taxon>
    </lineage>
</organism>
<accession>B3EDY9</accession>
<dbReference type="eggNOG" id="COG0659">
    <property type="taxonomic scope" value="Bacteria"/>
</dbReference>
<proteinExistence type="predicted"/>
<dbReference type="RefSeq" id="WP_012466564.1">
    <property type="nucleotide sequence ID" value="NC_010803.1"/>
</dbReference>
<dbReference type="SUPFAM" id="SSF52091">
    <property type="entry name" value="SpoIIaa-like"/>
    <property type="match status" value="1"/>
</dbReference>
<dbReference type="STRING" id="290315.Clim_1648"/>
<dbReference type="CDD" id="cd07042">
    <property type="entry name" value="STAS_SulP_like_sulfate_transporter"/>
    <property type="match status" value="1"/>
</dbReference>
<feature type="transmembrane region" description="Helical" evidence="5">
    <location>
        <begin position="342"/>
        <end position="359"/>
    </location>
</feature>
<feature type="transmembrane region" description="Helical" evidence="5">
    <location>
        <begin position="246"/>
        <end position="267"/>
    </location>
</feature>
<dbReference type="InterPro" id="IPR011547">
    <property type="entry name" value="SLC26A/SulP_dom"/>
</dbReference>
<dbReference type="Gene3D" id="3.30.750.24">
    <property type="entry name" value="STAS domain"/>
    <property type="match status" value="1"/>
</dbReference>
<keyword evidence="2 5" id="KW-0812">Transmembrane</keyword>
<sequence>MFKPKFFSVLSELTPQQIARDVTSGILVGIVALPLAIAFAIASGVSPEKGLITAVIGGFIVSFLGGSRVQIGGPTGAFIVILYGIVEQYGVNGLMIATIMAGVILMLMGFAQFGSLIKFIPYPVVVGFTSGIAVIIFSSQISDFLGLGIDKVPADFIDKWIAYGRHLSAINPESFLVGLLSLLIIVFWPRVSKKIPGSIIAIIAATVLAHYLKLDVATIESRFGEIPSALPAPAFPVFDFATVKQLIMPATTIALLGAIEALLSAVVSDGMIGSRHKSNMELVAQGAANIISPLFGGIPVTGAIARTATNVKNGGRTPVAGMVHALTLLLIMMLFGKWAKLIPMPTLAAILIVVAWNMSEHNVFRKLLKSPKSDVVVLLTTFGLTVVFDLTIAIEIGMLLSVFLFMQHMASLANVNIITRELKDREEEDDPNTISTRSVPDGVEVFEISGAMFFGAASKFKDAMHIVEKAPKVRIIRMRNVLSIDATGLNMLQELLADSRKTSTHLILSGVHAQPLFAMQQYGIYDDIGETNIFGHIDDALDRSRELLGLPKMGKQKDFVPSVQRDNQ</sequence>
<protein>
    <submittedName>
        <fullName evidence="7">Sulfate transporter</fullName>
    </submittedName>
</protein>
<dbReference type="InterPro" id="IPR002645">
    <property type="entry name" value="STAS_dom"/>
</dbReference>
<feature type="transmembrane region" description="Helical" evidence="5">
    <location>
        <begin position="317"/>
        <end position="335"/>
    </location>
</feature>
<dbReference type="GO" id="GO:0016020">
    <property type="term" value="C:membrane"/>
    <property type="evidence" value="ECO:0007669"/>
    <property type="project" value="UniProtKB-SubCell"/>
</dbReference>
<dbReference type="PROSITE" id="PS50801">
    <property type="entry name" value="STAS"/>
    <property type="match status" value="1"/>
</dbReference>
<evidence type="ECO:0000313" key="8">
    <source>
        <dbReference type="Proteomes" id="UP000008841"/>
    </source>
</evidence>
<dbReference type="HOGENOM" id="CLU_003182_13_1_10"/>
<feature type="transmembrane region" description="Helical" evidence="5">
    <location>
        <begin position="379"/>
        <end position="405"/>
    </location>
</feature>
<dbReference type="KEGG" id="cli:Clim_1648"/>